<reference evidence="2 3" key="1">
    <citation type="submission" date="2019-01" db="EMBL/GenBank/DDBJ databases">
        <title>Lacibacter sp. strain TTM-7.</title>
        <authorList>
            <person name="Chen W.-M."/>
        </authorList>
    </citation>
    <scope>NUCLEOTIDE SEQUENCE [LARGE SCALE GENOMIC DNA]</scope>
    <source>
        <strain evidence="2 3">TTM-7</strain>
    </source>
</reference>
<name>A0A4V1M852_9BACT</name>
<keyword evidence="1" id="KW-1133">Transmembrane helix</keyword>
<sequence length="74" mass="7611">MNTIGKIAIAAAAGVVAGAVAGILFAPDKGENTRKKIMDSGKKLTDTVKGKLDGLKVNVRGKAESVKEEMGELV</sequence>
<keyword evidence="1" id="KW-0472">Membrane</keyword>
<dbReference type="OrthoDB" id="680034at2"/>
<dbReference type="AlphaFoldDB" id="A0A4V1M852"/>
<dbReference type="Proteomes" id="UP000290204">
    <property type="component" value="Unassembled WGS sequence"/>
</dbReference>
<comment type="caution">
    <text evidence="2">The sequence shown here is derived from an EMBL/GenBank/DDBJ whole genome shotgun (WGS) entry which is preliminary data.</text>
</comment>
<proteinExistence type="predicted"/>
<dbReference type="RefSeq" id="WP_129130013.1">
    <property type="nucleotide sequence ID" value="NZ_SDHW01000001.1"/>
</dbReference>
<organism evidence="2 3">
    <name type="scientific">Lacibacter luteus</name>
    <dbReference type="NCBI Taxonomy" id="2508719"/>
    <lineage>
        <taxon>Bacteria</taxon>
        <taxon>Pseudomonadati</taxon>
        <taxon>Bacteroidota</taxon>
        <taxon>Chitinophagia</taxon>
        <taxon>Chitinophagales</taxon>
        <taxon>Chitinophagaceae</taxon>
        <taxon>Lacibacter</taxon>
    </lineage>
</organism>
<evidence type="ECO:0000313" key="2">
    <source>
        <dbReference type="EMBL" id="RXK62642.1"/>
    </source>
</evidence>
<dbReference type="EMBL" id="SDHW01000001">
    <property type="protein sequence ID" value="RXK62642.1"/>
    <property type="molecule type" value="Genomic_DNA"/>
</dbReference>
<dbReference type="Pfam" id="PF12732">
    <property type="entry name" value="YtxH"/>
    <property type="match status" value="1"/>
</dbReference>
<evidence type="ECO:0000256" key="1">
    <source>
        <dbReference type="SAM" id="Phobius"/>
    </source>
</evidence>
<evidence type="ECO:0000313" key="3">
    <source>
        <dbReference type="Proteomes" id="UP000290204"/>
    </source>
</evidence>
<accession>A0A4V1M852</accession>
<feature type="transmembrane region" description="Helical" evidence="1">
    <location>
        <begin position="6"/>
        <end position="26"/>
    </location>
</feature>
<dbReference type="InterPro" id="IPR024623">
    <property type="entry name" value="YtxH"/>
</dbReference>
<keyword evidence="3" id="KW-1185">Reference proteome</keyword>
<protein>
    <submittedName>
        <fullName evidence="2">YtxH domain-containing protein</fullName>
    </submittedName>
</protein>
<keyword evidence="1" id="KW-0812">Transmembrane</keyword>
<gene>
    <name evidence="2" type="ORF">ESA94_06495</name>
</gene>